<comment type="similarity">
    <text evidence="5">Belongs to the protein N5-glutamine methyltransferase family. PrmC subfamily.</text>
</comment>
<feature type="domain" description="Methyltransferase small" evidence="6">
    <location>
        <begin position="121"/>
        <end position="199"/>
    </location>
</feature>
<reference evidence="8 9" key="1">
    <citation type="submission" date="2019-02" db="EMBL/GenBank/DDBJ databases">
        <title>Deep-cultivation of Planctomycetes and their phenomic and genomic characterization uncovers novel biology.</title>
        <authorList>
            <person name="Wiegand S."/>
            <person name="Jogler M."/>
            <person name="Boedeker C."/>
            <person name="Pinto D."/>
            <person name="Vollmers J."/>
            <person name="Rivas-Marin E."/>
            <person name="Kohn T."/>
            <person name="Peeters S.H."/>
            <person name="Heuer A."/>
            <person name="Rast P."/>
            <person name="Oberbeckmann S."/>
            <person name="Bunk B."/>
            <person name="Jeske O."/>
            <person name="Meyerdierks A."/>
            <person name="Storesund J.E."/>
            <person name="Kallscheuer N."/>
            <person name="Luecker S."/>
            <person name="Lage O.M."/>
            <person name="Pohl T."/>
            <person name="Merkel B.J."/>
            <person name="Hornburger P."/>
            <person name="Mueller R.-W."/>
            <person name="Bruemmer F."/>
            <person name="Labrenz M."/>
            <person name="Spormann A.M."/>
            <person name="Op den Camp H."/>
            <person name="Overmann J."/>
            <person name="Amann R."/>
            <person name="Jetten M.S.M."/>
            <person name="Mascher T."/>
            <person name="Medema M.H."/>
            <person name="Devos D.P."/>
            <person name="Kaster A.-K."/>
            <person name="Ovreas L."/>
            <person name="Rohde M."/>
            <person name="Galperin M.Y."/>
            <person name="Jogler C."/>
        </authorList>
    </citation>
    <scope>NUCLEOTIDE SEQUENCE [LARGE SCALE GENOMIC DNA]</scope>
    <source>
        <strain evidence="8 9">Pan265</strain>
    </source>
</reference>
<keyword evidence="9" id="KW-1185">Reference proteome</keyword>
<dbReference type="Proteomes" id="UP000320386">
    <property type="component" value="Chromosome"/>
</dbReference>
<dbReference type="PANTHER" id="PTHR18895">
    <property type="entry name" value="HEMK METHYLTRANSFERASE"/>
    <property type="match status" value="1"/>
</dbReference>
<dbReference type="PROSITE" id="PS00092">
    <property type="entry name" value="N6_MTASE"/>
    <property type="match status" value="1"/>
</dbReference>
<dbReference type="Gene3D" id="3.40.50.150">
    <property type="entry name" value="Vaccinia Virus protein VP39"/>
    <property type="match status" value="1"/>
</dbReference>
<evidence type="ECO:0000256" key="1">
    <source>
        <dbReference type="ARBA" id="ARBA00022603"/>
    </source>
</evidence>
<keyword evidence="3 5" id="KW-0949">S-adenosyl-L-methionine</keyword>
<dbReference type="InterPro" id="IPR002052">
    <property type="entry name" value="DNA_methylase_N6_adenine_CS"/>
</dbReference>
<dbReference type="InterPro" id="IPR007848">
    <property type="entry name" value="Small_mtfrase_dom"/>
</dbReference>
<evidence type="ECO:0000256" key="3">
    <source>
        <dbReference type="ARBA" id="ARBA00022691"/>
    </source>
</evidence>
<dbReference type="InterPro" id="IPR004556">
    <property type="entry name" value="HemK-like"/>
</dbReference>
<dbReference type="EMBL" id="CP036280">
    <property type="protein sequence ID" value="QDU73032.1"/>
    <property type="molecule type" value="Genomic_DNA"/>
</dbReference>
<dbReference type="InterPro" id="IPR019874">
    <property type="entry name" value="RF_methyltr_PrmC"/>
</dbReference>
<sequence length="296" mass="31453">MPETPSETWTTRKLLTWTTGHLERHGVDHARLAAEMLLGHVLGVERLRLYLDPDRPASSAERDRFRALIERATGHEPVDYLVGRAPFYGLELAVDRRVLIPRPSTEALVDAVIEHARSQGRPVSVLDVGTGSGAVALALAKSLADASVTATDVEAEALAVARGNAERLGLADRVRFVRGDLLGAVAGERFDVIASNPPYIPTGDLAGLDANVRDHEPHGALDGGVDGLACVNALIDGAADHLLPGGLLALEYNGGAQTSAVTERLGRVSGWGESRVLRDHEGLERVVCCVREAQGA</sequence>
<feature type="binding site" evidence="5">
    <location>
        <position position="196"/>
    </location>
    <ligand>
        <name>S-adenosyl-L-methionine</name>
        <dbReference type="ChEBI" id="CHEBI:59789"/>
    </ligand>
</feature>
<evidence type="ECO:0000313" key="9">
    <source>
        <dbReference type="Proteomes" id="UP000320386"/>
    </source>
</evidence>
<dbReference type="PANTHER" id="PTHR18895:SF74">
    <property type="entry name" value="MTRF1L RELEASE FACTOR GLUTAMINE METHYLTRANSFERASE"/>
    <property type="match status" value="1"/>
</dbReference>
<comment type="function">
    <text evidence="5">Methylates the class 1 translation termination release factors RF1/PrfA and RF2/PrfB on the glutamine residue of the universally conserved GGQ motif.</text>
</comment>
<dbReference type="GO" id="GO:0102559">
    <property type="term" value="F:peptide chain release factor N(5)-glutamine methyltransferase activity"/>
    <property type="evidence" value="ECO:0007669"/>
    <property type="project" value="UniProtKB-EC"/>
</dbReference>
<dbReference type="OrthoDB" id="9800643at2"/>
<dbReference type="EC" id="2.1.1.297" evidence="5"/>
<dbReference type="SUPFAM" id="SSF53335">
    <property type="entry name" value="S-adenosyl-L-methionine-dependent methyltransferases"/>
    <property type="match status" value="1"/>
</dbReference>
<evidence type="ECO:0000259" key="6">
    <source>
        <dbReference type="Pfam" id="PF05175"/>
    </source>
</evidence>
<comment type="catalytic activity">
    <reaction evidence="4 5">
        <text>L-glutaminyl-[peptide chain release factor] + S-adenosyl-L-methionine = N(5)-methyl-L-glutaminyl-[peptide chain release factor] + S-adenosyl-L-homocysteine + H(+)</text>
        <dbReference type="Rhea" id="RHEA:42896"/>
        <dbReference type="Rhea" id="RHEA-COMP:10271"/>
        <dbReference type="Rhea" id="RHEA-COMP:10272"/>
        <dbReference type="ChEBI" id="CHEBI:15378"/>
        <dbReference type="ChEBI" id="CHEBI:30011"/>
        <dbReference type="ChEBI" id="CHEBI:57856"/>
        <dbReference type="ChEBI" id="CHEBI:59789"/>
        <dbReference type="ChEBI" id="CHEBI:61891"/>
        <dbReference type="EC" id="2.1.1.297"/>
    </reaction>
</comment>
<evidence type="ECO:0000313" key="8">
    <source>
        <dbReference type="EMBL" id="QDU73032.1"/>
    </source>
</evidence>
<dbReference type="InterPro" id="IPR050320">
    <property type="entry name" value="N5-glutamine_MTase"/>
</dbReference>
<feature type="binding site" evidence="5">
    <location>
        <position position="152"/>
    </location>
    <ligand>
        <name>S-adenosyl-L-methionine</name>
        <dbReference type="ChEBI" id="CHEBI:59789"/>
    </ligand>
</feature>
<protein>
    <recommendedName>
        <fullName evidence="5">Release factor glutamine methyltransferase</fullName>
        <shortName evidence="5">RF MTase</shortName>
        <ecNumber evidence="5">2.1.1.297</ecNumber>
    </recommendedName>
    <alternativeName>
        <fullName evidence="5">N5-glutamine methyltransferase PrmC</fullName>
    </alternativeName>
    <alternativeName>
        <fullName evidence="5">Protein-(glutamine-N5) MTase PrmC</fullName>
    </alternativeName>
    <alternativeName>
        <fullName evidence="5">Protein-glutamine N-methyltransferase PrmC</fullName>
    </alternativeName>
</protein>
<accession>A0A518C1C6</accession>
<dbReference type="KEGG" id="mcad:Pan265_29100"/>
<feature type="binding site" evidence="5">
    <location>
        <begin position="129"/>
        <end position="133"/>
    </location>
    <ligand>
        <name>S-adenosyl-L-methionine</name>
        <dbReference type="ChEBI" id="CHEBI:59789"/>
    </ligand>
</feature>
<dbReference type="NCBIfam" id="TIGR03534">
    <property type="entry name" value="RF_mod_PrmC"/>
    <property type="match status" value="1"/>
</dbReference>
<keyword evidence="2 5" id="KW-0808">Transferase</keyword>
<dbReference type="Pfam" id="PF17827">
    <property type="entry name" value="PrmC_N"/>
    <property type="match status" value="1"/>
</dbReference>
<feature type="domain" description="Release factor glutamine methyltransferase N-terminal" evidence="7">
    <location>
        <begin position="14"/>
        <end position="83"/>
    </location>
</feature>
<dbReference type="AlphaFoldDB" id="A0A518C1C6"/>
<keyword evidence="1 5" id="KW-0489">Methyltransferase</keyword>
<feature type="binding site" evidence="5">
    <location>
        <begin position="196"/>
        <end position="199"/>
    </location>
    <ligand>
        <name>substrate</name>
    </ligand>
</feature>
<evidence type="ECO:0000256" key="5">
    <source>
        <dbReference type="HAMAP-Rule" id="MF_02126"/>
    </source>
</evidence>
<dbReference type="Pfam" id="PF05175">
    <property type="entry name" value="MTS"/>
    <property type="match status" value="1"/>
</dbReference>
<dbReference type="InterPro" id="IPR040758">
    <property type="entry name" value="PrmC_N"/>
</dbReference>
<organism evidence="8 9">
    <name type="scientific">Mucisphaera calidilacus</name>
    <dbReference type="NCBI Taxonomy" id="2527982"/>
    <lineage>
        <taxon>Bacteria</taxon>
        <taxon>Pseudomonadati</taxon>
        <taxon>Planctomycetota</taxon>
        <taxon>Phycisphaerae</taxon>
        <taxon>Phycisphaerales</taxon>
        <taxon>Phycisphaeraceae</taxon>
        <taxon>Mucisphaera</taxon>
    </lineage>
</organism>
<dbReference type="GO" id="GO:0032259">
    <property type="term" value="P:methylation"/>
    <property type="evidence" value="ECO:0007669"/>
    <property type="project" value="UniProtKB-KW"/>
</dbReference>
<proteinExistence type="inferred from homology"/>
<evidence type="ECO:0000256" key="2">
    <source>
        <dbReference type="ARBA" id="ARBA00022679"/>
    </source>
</evidence>
<evidence type="ECO:0000256" key="4">
    <source>
        <dbReference type="ARBA" id="ARBA00048391"/>
    </source>
</evidence>
<dbReference type="Gene3D" id="1.10.8.10">
    <property type="entry name" value="DNA helicase RuvA subunit, C-terminal domain"/>
    <property type="match status" value="1"/>
</dbReference>
<name>A0A518C1C6_9BACT</name>
<dbReference type="GO" id="GO:0003676">
    <property type="term" value="F:nucleic acid binding"/>
    <property type="evidence" value="ECO:0007669"/>
    <property type="project" value="InterPro"/>
</dbReference>
<dbReference type="NCBIfam" id="TIGR00536">
    <property type="entry name" value="hemK_fam"/>
    <property type="match status" value="1"/>
</dbReference>
<comment type="caution">
    <text evidence="5">Lacks conserved residue(s) required for the propagation of feature annotation.</text>
</comment>
<gene>
    <name evidence="5 8" type="primary">prmC</name>
    <name evidence="8" type="ORF">Pan265_29100</name>
</gene>
<dbReference type="CDD" id="cd02440">
    <property type="entry name" value="AdoMet_MTases"/>
    <property type="match status" value="1"/>
</dbReference>
<dbReference type="RefSeq" id="WP_145447173.1">
    <property type="nucleotide sequence ID" value="NZ_CP036280.1"/>
</dbReference>
<dbReference type="InterPro" id="IPR029063">
    <property type="entry name" value="SAM-dependent_MTases_sf"/>
</dbReference>
<evidence type="ECO:0000259" key="7">
    <source>
        <dbReference type="Pfam" id="PF17827"/>
    </source>
</evidence>
<dbReference type="HAMAP" id="MF_02126">
    <property type="entry name" value="RF_methyltr_PrmC"/>
    <property type="match status" value="1"/>
</dbReference>